<dbReference type="Proteomes" id="UP000807716">
    <property type="component" value="Unassembled WGS sequence"/>
</dbReference>
<comment type="caution">
    <text evidence="2">The sequence shown here is derived from an EMBL/GenBank/DDBJ whole genome shotgun (WGS) entry which is preliminary data.</text>
</comment>
<feature type="compositionally biased region" description="Low complexity" evidence="1">
    <location>
        <begin position="455"/>
        <end position="474"/>
    </location>
</feature>
<proteinExistence type="predicted"/>
<keyword evidence="3" id="KW-1185">Reference proteome</keyword>
<dbReference type="AlphaFoldDB" id="A0A9P6Q7H5"/>
<evidence type="ECO:0000256" key="1">
    <source>
        <dbReference type="SAM" id="MobiDB-lite"/>
    </source>
</evidence>
<feature type="region of interest" description="Disordered" evidence="1">
    <location>
        <begin position="1"/>
        <end position="42"/>
    </location>
</feature>
<feature type="compositionally biased region" description="Acidic residues" evidence="1">
    <location>
        <begin position="33"/>
        <end position="42"/>
    </location>
</feature>
<feature type="region of interest" description="Disordered" evidence="1">
    <location>
        <begin position="321"/>
        <end position="378"/>
    </location>
</feature>
<feature type="region of interest" description="Disordered" evidence="1">
    <location>
        <begin position="54"/>
        <end position="98"/>
    </location>
</feature>
<feature type="compositionally biased region" description="Low complexity" evidence="1">
    <location>
        <begin position="327"/>
        <end position="359"/>
    </location>
</feature>
<feature type="compositionally biased region" description="Low complexity" evidence="1">
    <location>
        <begin position="409"/>
        <end position="425"/>
    </location>
</feature>
<organism evidence="2 3">
    <name type="scientific">Actinomortierella ambigua</name>
    <dbReference type="NCBI Taxonomy" id="1343610"/>
    <lineage>
        <taxon>Eukaryota</taxon>
        <taxon>Fungi</taxon>
        <taxon>Fungi incertae sedis</taxon>
        <taxon>Mucoromycota</taxon>
        <taxon>Mortierellomycotina</taxon>
        <taxon>Mortierellomycetes</taxon>
        <taxon>Mortierellales</taxon>
        <taxon>Mortierellaceae</taxon>
        <taxon>Actinomortierella</taxon>
    </lineage>
</organism>
<sequence>MNALVNYSDDDSDSDQEHSRKKQLPTTCTAPTDEGEGDNDDDILAKLKELQNFAAMVGSDDDDDADSAIPPPPLPPATEDNGSMEEDSSPQEHHAVEDMHDTKMDQDEEDCLFTSFMDEINAVPTTTLVQTQPPPPPPTPPRSSTDEVLPPPPPLPSDALEVPSAAWIATNLPGIETPQAVYSRLHSLSLLPGAAVDQKDTERRLIEFAIRILDWEQGGLKPDYFLGEDYARQLAELAQEASTSSLSDTTSPSLPPFGGIVGAVLKHIHDLEALAAPDGWQAIWDPDEEAYGFQHWRTVINVGHFPILRVGMLGANSLPTEVPTSPPATLGGATSTTSPTTTDSPSPSLTLTATSATAPTPLPPPPTQSSGAVIKKKAKRKAGESVAVEDDPLASAHIHPSRRAVIANTTGAVGSSSTTSSAAPSRMPKKMASLLQKWNVKNMNDSESESEDEGPSTSSSSSSSVAASSGANSEQLGSDWRERRLHRKL</sequence>
<accession>A0A9P6Q7H5</accession>
<feature type="region of interest" description="Disordered" evidence="1">
    <location>
        <begin position="125"/>
        <end position="155"/>
    </location>
</feature>
<name>A0A9P6Q7H5_9FUNG</name>
<evidence type="ECO:0000313" key="3">
    <source>
        <dbReference type="Proteomes" id="UP000807716"/>
    </source>
</evidence>
<reference evidence="2" key="1">
    <citation type="journal article" date="2020" name="Fungal Divers.">
        <title>Resolving the Mortierellaceae phylogeny through synthesis of multi-gene phylogenetics and phylogenomics.</title>
        <authorList>
            <person name="Vandepol N."/>
            <person name="Liber J."/>
            <person name="Desiro A."/>
            <person name="Na H."/>
            <person name="Kennedy M."/>
            <person name="Barry K."/>
            <person name="Grigoriev I.V."/>
            <person name="Miller A.N."/>
            <person name="O'Donnell K."/>
            <person name="Stajich J.E."/>
            <person name="Bonito G."/>
        </authorList>
    </citation>
    <scope>NUCLEOTIDE SEQUENCE</scope>
    <source>
        <strain evidence="2">BC1065</strain>
    </source>
</reference>
<gene>
    <name evidence="2" type="ORF">DFQ27_003676</name>
</gene>
<feature type="region of interest" description="Disordered" evidence="1">
    <location>
        <begin position="383"/>
        <end position="402"/>
    </location>
</feature>
<dbReference type="OrthoDB" id="2444812at2759"/>
<dbReference type="EMBL" id="JAAAJB010000258">
    <property type="protein sequence ID" value="KAG0260154.1"/>
    <property type="molecule type" value="Genomic_DNA"/>
</dbReference>
<evidence type="ECO:0000313" key="2">
    <source>
        <dbReference type="EMBL" id="KAG0260154.1"/>
    </source>
</evidence>
<feature type="region of interest" description="Disordered" evidence="1">
    <location>
        <begin position="409"/>
        <end position="489"/>
    </location>
</feature>
<feature type="compositionally biased region" description="Pro residues" evidence="1">
    <location>
        <begin position="132"/>
        <end position="141"/>
    </location>
</feature>
<protein>
    <submittedName>
        <fullName evidence="2">Uncharacterized protein</fullName>
    </submittedName>
</protein>